<gene>
    <name evidence="2" type="ORF">TKK_003691</name>
</gene>
<comment type="caution">
    <text evidence="2">The sequence shown here is derived from an EMBL/GenBank/DDBJ whole genome shotgun (WGS) entry which is preliminary data.</text>
</comment>
<dbReference type="AlphaFoldDB" id="A0ABD2XDH4"/>
<sequence>MLDINKDSWFVKFDKINDELMETEGEKQLAGCPPEILSTMHNDFLVTDTDPTELKGNWSERDNVRALVTKILKEPASFREAMSSKERAHWLEAIESELDAMNENQVWTIADRPVSSKGKRPNVVDSRWVLKRKLGVNGEIKHEARVVCRGFKDRNDYELDETYASVSRMQIIRATFVIINKLDLEVCQLDVKTAFLNGMLESEVFMEIPEGLNCSDEVRKNKICKLERALYGLKVSPKRWNEKFTQVARKLGLTTHDSEPCLFTWRENKKFLLLLLYVDDMLIASNGSEKMHATKTSLMLEFKMTDLGAPRTFLGIEIARDRKNRTLSLTLEKYIVKLLHRFGYSEMHTQQTPMITNQVANRERKAREEGNKELREVNSENCSYRALVGSLLYLAGTVRPDILYAVNVLSRHQTNPTDAEWKAAQRVCRYLKHTKNVGLMFTGKLDWLEGYSDASFADCKDSLNTSGYVVKLFGDAISWKTKQLPFVSLSTCEAESCVSKINRTASINRTYVRT</sequence>
<protein>
    <recommendedName>
        <fullName evidence="1">Reverse transcriptase Ty1/copia-type domain-containing protein</fullName>
    </recommendedName>
</protein>
<dbReference type="EMBL" id="JBJJXI010000030">
    <property type="protein sequence ID" value="KAL3403403.1"/>
    <property type="molecule type" value="Genomic_DNA"/>
</dbReference>
<accession>A0ABD2XDH4</accession>
<organism evidence="2 3">
    <name type="scientific">Trichogramma kaykai</name>
    <dbReference type="NCBI Taxonomy" id="54128"/>
    <lineage>
        <taxon>Eukaryota</taxon>
        <taxon>Metazoa</taxon>
        <taxon>Ecdysozoa</taxon>
        <taxon>Arthropoda</taxon>
        <taxon>Hexapoda</taxon>
        <taxon>Insecta</taxon>
        <taxon>Pterygota</taxon>
        <taxon>Neoptera</taxon>
        <taxon>Endopterygota</taxon>
        <taxon>Hymenoptera</taxon>
        <taxon>Apocrita</taxon>
        <taxon>Proctotrupomorpha</taxon>
        <taxon>Chalcidoidea</taxon>
        <taxon>Trichogrammatidae</taxon>
        <taxon>Trichogramma</taxon>
    </lineage>
</organism>
<dbReference type="Proteomes" id="UP001627154">
    <property type="component" value="Unassembled WGS sequence"/>
</dbReference>
<feature type="domain" description="Reverse transcriptase Ty1/copia-type" evidence="1">
    <location>
        <begin position="104"/>
        <end position="355"/>
    </location>
</feature>
<dbReference type="InterPro" id="IPR043502">
    <property type="entry name" value="DNA/RNA_pol_sf"/>
</dbReference>
<name>A0ABD2XDH4_9HYME</name>
<dbReference type="PANTHER" id="PTHR11439:SF467">
    <property type="entry name" value="INTEGRASE CATALYTIC DOMAIN-CONTAINING PROTEIN"/>
    <property type="match status" value="1"/>
</dbReference>
<evidence type="ECO:0000313" key="3">
    <source>
        <dbReference type="Proteomes" id="UP001627154"/>
    </source>
</evidence>
<dbReference type="InterPro" id="IPR013103">
    <property type="entry name" value="RVT_2"/>
</dbReference>
<evidence type="ECO:0000259" key="1">
    <source>
        <dbReference type="Pfam" id="PF07727"/>
    </source>
</evidence>
<keyword evidence="3" id="KW-1185">Reference proteome</keyword>
<reference evidence="2 3" key="1">
    <citation type="journal article" date="2024" name="bioRxiv">
        <title>A reference genome for Trichogramma kaykai: A tiny desert-dwelling parasitoid wasp with competing sex-ratio distorters.</title>
        <authorList>
            <person name="Culotta J."/>
            <person name="Lindsey A.R."/>
        </authorList>
    </citation>
    <scope>NUCLEOTIDE SEQUENCE [LARGE SCALE GENOMIC DNA]</scope>
    <source>
        <strain evidence="2 3">KSX58</strain>
    </source>
</reference>
<dbReference type="GO" id="GO:0071897">
    <property type="term" value="P:DNA biosynthetic process"/>
    <property type="evidence" value="ECO:0007669"/>
    <property type="project" value="UniProtKB-ARBA"/>
</dbReference>
<evidence type="ECO:0000313" key="2">
    <source>
        <dbReference type="EMBL" id="KAL3403403.1"/>
    </source>
</evidence>
<dbReference type="SUPFAM" id="SSF56672">
    <property type="entry name" value="DNA/RNA polymerases"/>
    <property type="match status" value="1"/>
</dbReference>
<dbReference type="CDD" id="cd09272">
    <property type="entry name" value="RNase_HI_RT_Ty1"/>
    <property type="match status" value="1"/>
</dbReference>
<proteinExistence type="predicted"/>
<dbReference type="PANTHER" id="PTHR11439">
    <property type="entry name" value="GAG-POL-RELATED RETROTRANSPOSON"/>
    <property type="match status" value="1"/>
</dbReference>
<dbReference type="Pfam" id="PF07727">
    <property type="entry name" value="RVT_2"/>
    <property type="match status" value="1"/>
</dbReference>